<dbReference type="GO" id="GO:0046872">
    <property type="term" value="F:metal ion binding"/>
    <property type="evidence" value="ECO:0007669"/>
    <property type="project" value="UniProtKB-KW"/>
</dbReference>
<gene>
    <name evidence="6" type="ORF">LCGC14_2394320</name>
</gene>
<dbReference type="InterPro" id="IPR007197">
    <property type="entry name" value="rSAM"/>
</dbReference>
<dbReference type="AlphaFoldDB" id="A0A0F9ERP7"/>
<keyword evidence="1" id="KW-0949">S-adenosyl-L-methionine</keyword>
<dbReference type="Gene3D" id="3.20.20.70">
    <property type="entry name" value="Aldolase class I"/>
    <property type="match status" value="1"/>
</dbReference>
<evidence type="ECO:0000256" key="3">
    <source>
        <dbReference type="ARBA" id="ARBA00023004"/>
    </source>
</evidence>
<dbReference type="Pfam" id="PF04055">
    <property type="entry name" value="Radical_SAM"/>
    <property type="match status" value="1"/>
</dbReference>
<dbReference type="InterPro" id="IPR013785">
    <property type="entry name" value="Aldolase_TIM"/>
</dbReference>
<evidence type="ECO:0000256" key="4">
    <source>
        <dbReference type="ARBA" id="ARBA00023014"/>
    </source>
</evidence>
<feature type="domain" description="Radical SAM core" evidence="5">
    <location>
        <begin position="2"/>
        <end position="86"/>
    </location>
</feature>
<dbReference type="GO" id="GO:0051536">
    <property type="term" value="F:iron-sulfur cluster binding"/>
    <property type="evidence" value="ECO:0007669"/>
    <property type="project" value="UniProtKB-KW"/>
</dbReference>
<evidence type="ECO:0000256" key="1">
    <source>
        <dbReference type="ARBA" id="ARBA00022691"/>
    </source>
</evidence>
<comment type="caution">
    <text evidence="6">The sequence shown here is derived from an EMBL/GenBank/DDBJ whole genome shotgun (WGS) entry which is preliminary data.</text>
</comment>
<dbReference type="GO" id="GO:0003824">
    <property type="term" value="F:catalytic activity"/>
    <property type="evidence" value="ECO:0007669"/>
    <property type="project" value="InterPro"/>
</dbReference>
<reference evidence="6" key="1">
    <citation type="journal article" date="2015" name="Nature">
        <title>Complex archaea that bridge the gap between prokaryotes and eukaryotes.</title>
        <authorList>
            <person name="Spang A."/>
            <person name="Saw J.H."/>
            <person name="Jorgensen S.L."/>
            <person name="Zaremba-Niedzwiedzka K."/>
            <person name="Martijn J."/>
            <person name="Lind A.E."/>
            <person name="van Eijk R."/>
            <person name="Schleper C."/>
            <person name="Guy L."/>
            <person name="Ettema T.J."/>
        </authorList>
    </citation>
    <scope>NUCLEOTIDE SEQUENCE</scope>
</reference>
<sequence length="96" mass="10683">MTAKCTRDCPECSQRGFRRSNHGYVASLEAIEKWIGCTKDSGYAPYRSLILTGGEPLLWENLEEGVRLLRESGLGQQVNLFTNGDPSELVTDSLMD</sequence>
<keyword evidence="2" id="KW-0479">Metal-binding</keyword>
<keyword evidence="3" id="KW-0408">Iron</keyword>
<feature type="non-terminal residue" evidence="6">
    <location>
        <position position="96"/>
    </location>
</feature>
<organism evidence="6">
    <name type="scientific">marine sediment metagenome</name>
    <dbReference type="NCBI Taxonomy" id="412755"/>
    <lineage>
        <taxon>unclassified sequences</taxon>
        <taxon>metagenomes</taxon>
        <taxon>ecological metagenomes</taxon>
    </lineage>
</organism>
<dbReference type="SFLD" id="SFLDS00029">
    <property type="entry name" value="Radical_SAM"/>
    <property type="match status" value="1"/>
</dbReference>
<name>A0A0F9ERP7_9ZZZZ</name>
<evidence type="ECO:0000259" key="5">
    <source>
        <dbReference type="Pfam" id="PF04055"/>
    </source>
</evidence>
<dbReference type="EMBL" id="LAZR01035805">
    <property type="protein sequence ID" value="KKL26533.1"/>
    <property type="molecule type" value="Genomic_DNA"/>
</dbReference>
<protein>
    <recommendedName>
        <fullName evidence="5">Radical SAM core domain-containing protein</fullName>
    </recommendedName>
</protein>
<dbReference type="InterPro" id="IPR058240">
    <property type="entry name" value="rSAM_sf"/>
</dbReference>
<proteinExistence type="predicted"/>
<evidence type="ECO:0000256" key="2">
    <source>
        <dbReference type="ARBA" id="ARBA00022723"/>
    </source>
</evidence>
<evidence type="ECO:0000313" key="6">
    <source>
        <dbReference type="EMBL" id="KKL26533.1"/>
    </source>
</evidence>
<keyword evidence="4" id="KW-0411">Iron-sulfur</keyword>
<accession>A0A0F9ERP7</accession>
<dbReference type="SUPFAM" id="SSF102114">
    <property type="entry name" value="Radical SAM enzymes"/>
    <property type="match status" value="1"/>
</dbReference>